<dbReference type="InterPro" id="IPR029044">
    <property type="entry name" value="Nucleotide-diphossugar_trans"/>
</dbReference>
<evidence type="ECO:0000313" key="13">
    <source>
        <dbReference type="Proteomes" id="UP000001640"/>
    </source>
</evidence>
<dbReference type="KEGG" id="ncs:NCAS_0A12410"/>
<dbReference type="OMA" id="WIPENVS"/>
<dbReference type="FunCoup" id="G0V8K0">
    <property type="interactions" value="128"/>
</dbReference>
<evidence type="ECO:0000256" key="7">
    <source>
        <dbReference type="ARBA" id="ARBA00022989"/>
    </source>
</evidence>
<dbReference type="STRING" id="1064592.G0V8K0"/>
<dbReference type="EMBL" id="HE576752">
    <property type="protein sequence ID" value="CCC67799.1"/>
    <property type="molecule type" value="Genomic_DNA"/>
</dbReference>
<proteinExistence type="inferred from homology"/>
<keyword evidence="13" id="KW-1185">Reference proteome</keyword>
<dbReference type="SUPFAM" id="SSF53448">
    <property type="entry name" value="Nucleotide-diphospho-sugar transferases"/>
    <property type="match status" value="1"/>
</dbReference>
<dbReference type="eggNOG" id="ENOG502QW2I">
    <property type="taxonomic scope" value="Eukaryota"/>
</dbReference>
<comment type="subcellular location">
    <subcellularLocation>
        <location evidence="1">Golgi apparatus membrane</location>
        <topology evidence="1">Single-pass type II membrane protein</topology>
    </subcellularLocation>
</comment>
<dbReference type="HOGENOM" id="CLU_022381_5_0_1"/>
<dbReference type="GeneID" id="96901277"/>
<organism evidence="12 13">
    <name type="scientific">Naumovozyma castellii</name>
    <name type="common">Yeast</name>
    <name type="synonym">Saccharomyces castellii</name>
    <dbReference type="NCBI Taxonomy" id="27288"/>
    <lineage>
        <taxon>Eukaryota</taxon>
        <taxon>Fungi</taxon>
        <taxon>Dikarya</taxon>
        <taxon>Ascomycota</taxon>
        <taxon>Saccharomycotina</taxon>
        <taxon>Saccharomycetes</taxon>
        <taxon>Saccharomycetales</taxon>
        <taxon>Saccharomycetaceae</taxon>
        <taxon>Naumovozyma</taxon>
    </lineage>
</organism>
<evidence type="ECO:0000256" key="5">
    <source>
        <dbReference type="ARBA" id="ARBA00022692"/>
    </source>
</evidence>
<keyword evidence="9 11" id="KW-0472">Membrane</keyword>
<evidence type="ECO:0000256" key="8">
    <source>
        <dbReference type="ARBA" id="ARBA00023034"/>
    </source>
</evidence>
<evidence type="ECO:0000313" key="12">
    <source>
        <dbReference type="EMBL" id="CCC67799.1"/>
    </source>
</evidence>
<evidence type="ECO:0000256" key="4">
    <source>
        <dbReference type="ARBA" id="ARBA00022679"/>
    </source>
</evidence>
<sequence length="397" mass="46649">MTKSGRRNPILNVKRWVWILLSIIISIAILMRFLNNSKASDLQKILQNLPKEISQNINMATSNQKQDQTVLDQFEELAEELKQRQDEQTKQFAKQRRILEKKINELKPPLVDATLREKLAYTFDYDNSRRFPAFIWQVWANDASHLDIMEKKKIWDEHNPGFVHEILNDDLAKALIYHYYSTIPEVLEAYEALPSRILRVDFFKYLILLARGGIYADVDTVPIQPIPNWIPEAVNLGKIGIIMGVEHDAQTPDWRSKYVRRLQFGTWIIQCKKGHPILREIVAQITEMTLKKKEEQQLDINVRNDLNVMSWTGSALWTDVVFTYFNDYMKSGLNAKITWKKFHNMILPKLMSDVLIFPEFSFNAPLEFDKTDLKKNMYLVHHEGNKFWKTAPKVENK</sequence>
<evidence type="ECO:0000256" key="3">
    <source>
        <dbReference type="ARBA" id="ARBA00022676"/>
    </source>
</evidence>
<comment type="similarity">
    <text evidence="2">Belongs to the glycosyltransferase 32 family.</text>
</comment>
<dbReference type="PANTHER" id="PTHR31834:SF11">
    <property type="entry name" value="GLYCOSYLTRANSFERASE HOC1-RELATED"/>
    <property type="match status" value="1"/>
</dbReference>
<reference key="2">
    <citation type="submission" date="2011-08" db="EMBL/GenBank/DDBJ databases">
        <title>Genome sequence of Naumovozyma castellii.</title>
        <authorList>
            <person name="Gordon J.L."/>
            <person name="Armisen D."/>
            <person name="Proux-Wera E."/>
            <person name="OhEigeartaigh S.S."/>
            <person name="Byrne K.P."/>
            <person name="Wolfe K.H."/>
        </authorList>
    </citation>
    <scope>NUCLEOTIDE SEQUENCE</scope>
    <source>
        <strain>Type strain:CBS 4309</strain>
    </source>
</reference>
<gene>
    <name evidence="12" type="primary">NCAS0A12410</name>
    <name evidence="12" type="ordered locus">NCAS_0A12410</name>
</gene>
<accession>G0V8K0</accession>
<keyword evidence="10" id="KW-0175">Coiled coil</keyword>
<dbReference type="OrthoDB" id="411251at2759"/>
<dbReference type="InParanoid" id="G0V8K0"/>
<dbReference type="GO" id="GO:0006487">
    <property type="term" value="P:protein N-linked glycosylation"/>
    <property type="evidence" value="ECO:0007669"/>
    <property type="project" value="TreeGrafter"/>
</dbReference>
<evidence type="ECO:0000256" key="9">
    <source>
        <dbReference type="ARBA" id="ARBA00023136"/>
    </source>
</evidence>
<dbReference type="FunFam" id="3.90.550.20:FF:000002">
    <property type="entry name" value="Initiation-specific alpha-1,6-mannosyltransferase"/>
    <property type="match status" value="1"/>
</dbReference>
<dbReference type="Proteomes" id="UP000001640">
    <property type="component" value="Chromosome 1"/>
</dbReference>
<keyword evidence="5 11" id="KW-0812">Transmembrane</keyword>
<evidence type="ECO:0000256" key="11">
    <source>
        <dbReference type="SAM" id="Phobius"/>
    </source>
</evidence>
<evidence type="ECO:0008006" key="14">
    <source>
        <dbReference type="Google" id="ProtNLM"/>
    </source>
</evidence>
<dbReference type="AlphaFoldDB" id="G0V8K0"/>
<evidence type="ECO:0000256" key="2">
    <source>
        <dbReference type="ARBA" id="ARBA00009003"/>
    </source>
</evidence>
<feature type="transmembrane region" description="Helical" evidence="11">
    <location>
        <begin position="16"/>
        <end position="34"/>
    </location>
</feature>
<feature type="coiled-coil region" evidence="10">
    <location>
        <begin position="64"/>
        <end position="91"/>
    </location>
</feature>
<dbReference type="InterPro" id="IPR039367">
    <property type="entry name" value="Och1-like"/>
</dbReference>
<keyword evidence="4" id="KW-0808">Transferase</keyword>
<dbReference type="GO" id="GO:0000009">
    <property type="term" value="F:alpha-1,6-mannosyltransferase activity"/>
    <property type="evidence" value="ECO:0007669"/>
    <property type="project" value="InterPro"/>
</dbReference>
<evidence type="ECO:0000256" key="10">
    <source>
        <dbReference type="SAM" id="Coils"/>
    </source>
</evidence>
<name>G0V8K0_NAUCA</name>
<dbReference type="InterPro" id="IPR007577">
    <property type="entry name" value="GlycoTrfase_DXD_sugar-bd_CS"/>
</dbReference>
<dbReference type="RefSeq" id="XP_003674179.1">
    <property type="nucleotide sequence ID" value="XM_003674131.1"/>
</dbReference>
<dbReference type="Pfam" id="PF04488">
    <property type="entry name" value="Gly_transf_sug"/>
    <property type="match status" value="1"/>
</dbReference>
<protein>
    <recommendedName>
        <fullName evidence="14">Glycosyltransferase HOC1</fullName>
    </recommendedName>
</protein>
<dbReference type="GO" id="GO:0000136">
    <property type="term" value="C:mannan polymerase complex"/>
    <property type="evidence" value="ECO:0007669"/>
    <property type="project" value="TreeGrafter"/>
</dbReference>
<dbReference type="Gene3D" id="3.90.550.20">
    <property type="match status" value="1"/>
</dbReference>
<dbReference type="PANTHER" id="PTHR31834">
    <property type="entry name" value="INITIATION-SPECIFIC ALPHA-1,6-MANNOSYLTRANSFERASE"/>
    <property type="match status" value="1"/>
</dbReference>
<evidence type="ECO:0000256" key="6">
    <source>
        <dbReference type="ARBA" id="ARBA00022968"/>
    </source>
</evidence>
<keyword evidence="6" id="KW-0735">Signal-anchor</keyword>
<keyword evidence="3" id="KW-0328">Glycosyltransferase</keyword>
<keyword evidence="7 11" id="KW-1133">Transmembrane helix</keyword>
<keyword evidence="8" id="KW-0333">Golgi apparatus</keyword>
<evidence type="ECO:0000256" key="1">
    <source>
        <dbReference type="ARBA" id="ARBA00004323"/>
    </source>
</evidence>
<reference evidence="12 13" key="1">
    <citation type="journal article" date="2011" name="Proc. Natl. Acad. Sci. U.S.A.">
        <title>Evolutionary erosion of yeast sex chromosomes by mating-type switching accidents.</title>
        <authorList>
            <person name="Gordon J.L."/>
            <person name="Armisen D."/>
            <person name="Proux-Wera E."/>
            <person name="Oheigeartaigh S.S."/>
            <person name="Byrne K.P."/>
            <person name="Wolfe K.H."/>
        </authorList>
    </citation>
    <scope>NUCLEOTIDE SEQUENCE [LARGE SCALE GENOMIC DNA]</scope>
    <source>
        <strain evidence="13">ATCC 76901 / BCRC 22586 / CBS 4309 / NBRC 1992 / NRRL Y-12630</strain>
    </source>
</reference>